<gene>
    <name evidence="1" type="ORF">D0Y96_07035</name>
</gene>
<dbReference type="AlphaFoldDB" id="A0A372ISF4"/>
<dbReference type="EMBL" id="QVQT01000002">
    <property type="protein sequence ID" value="RFU17855.1"/>
    <property type="molecule type" value="Genomic_DNA"/>
</dbReference>
<sequence>MNGLSVSVFSDMGMKTLPLVTPTSSLVIPTEAEQSEAQRRDLLFFSAESRVPHLRSLSLAAKVGKLSSRASETR</sequence>
<organism evidence="1 2">
    <name type="scientific">Paracidobacterium acidisoli</name>
    <dbReference type="NCBI Taxonomy" id="2303751"/>
    <lineage>
        <taxon>Bacteria</taxon>
        <taxon>Pseudomonadati</taxon>
        <taxon>Acidobacteriota</taxon>
        <taxon>Terriglobia</taxon>
        <taxon>Terriglobales</taxon>
        <taxon>Acidobacteriaceae</taxon>
        <taxon>Paracidobacterium</taxon>
    </lineage>
</organism>
<dbReference type="Proteomes" id="UP000264702">
    <property type="component" value="Unassembled WGS sequence"/>
</dbReference>
<comment type="caution">
    <text evidence="1">The sequence shown here is derived from an EMBL/GenBank/DDBJ whole genome shotgun (WGS) entry which is preliminary data.</text>
</comment>
<evidence type="ECO:0000313" key="1">
    <source>
        <dbReference type="EMBL" id="RFU17855.1"/>
    </source>
</evidence>
<name>A0A372ISF4_9BACT</name>
<keyword evidence="2" id="KW-1185">Reference proteome</keyword>
<protein>
    <submittedName>
        <fullName evidence="1">Uncharacterized protein</fullName>
    </submittedName>
</protein>
<proteinExistence type="predicted"/>
<accession>A0A372ISF4</accession>
<reference evidence="1 2" key="1">
    <citation type="submission" date="2018-08" db="EMBL/GenBank/DDBJ databases">
        <title>Acidipila sp. 4G-K13, an acidobacterium isolated from forest soil.</title>
        <authorList>
            <person name="Gao Z.-H."/>
            <person name="Qiu L.-H."/>
        </authorList>
    </citation>
    <scope>NUCLEOTIDE SEQUENCE [LARGE SCALE GENOMIC DNA]</scope>
    <source>
        <strain evidence="1 2">4G-K13</strain>
    </source>
</reference>
<evidence type="ECO:0000313" key="2">
    <source>
        <dbReference type="Proteomes" id="UP000264702"/>
    </source>
</evidence>